<dbReference type="InterPro" id="IPR039556">
    <property type="entry name" value="ICL/PEPM"/>
</dbReference>
<dbReference type="Proteomes" id="UP001500449">
    <property type="component" value="Unassembled WGS sequence"/>
</dbReference>
<name>A0ABN2MH21_9PSEU</name>
<dbReference type="CDD" id="cd00377">
    <property type="entry name" value="ICL_PEPM"/>
    <property type="match status" value="1"/>
</dbReference>
<accession>A0ABN2MH21</accession>
<proteinExistence type="predicted"/>
<dbReference type="Gene3D" id="3.20.20.60">
    <property type="entry name" value="Phosphoenolpyruvate-binding domains"/>
    <property type="match status" value="1"/>
</dbReference>
<reference evidence="1 2" key="1">
    <citation type="journal article" date="2019" name="Int. J. Syst. Evol. Microbiol.">
        <title>The Global Catalogue of Microorganisms (GCM) 10K type strain sequencing project: providing services to taxonomists for standard genome sequencing and annotation.</title>
        <authorList>
            <consortium name="The Broad Institute Genomics Platform"/>
            <consortium name="The Broad Institute Genome Sequencing Center for Infectious Disease"/>
            <person name="Wu L."/>
            <person name="Ma J."/>
        </authorList>
    </citation>
    <scope>NUCLEOTIDE SEQUENCE [LARGE SCALE GENOMIC DNA]</scope>
    <source>
        <strain evidence="1 2">JCM 16009</strain>
    </source>
</reference>
<dbReference type="InterPro" id="IPR015813">
    <property type="entry name" value="Pyrv/PenolPyrv_kinase-like_dom"/>
</dbReference>
<keyword evidence="2" id="KW-1185">Reference proteome</keyword>
<dbReference type="EMBL" id="BAAAQK010000001">
    <property type="protein sequence ID" value="GAA1827087.1"/>
    <property type="molecule type" value="Genomic_DNA"/>
</dbReference>
<dbReference type="PROSITE" id="PS00161">
    <property type="entry name" value="ISOCITRATE_LYASE"/>
    <property type="match status" value="1"/>
</dbReference>
<keyword evidence="1" id="KW-0456">Lyase</keyword>
<organism evidence="1 2">
    <name type="scientific">Pseudonocardia ailaonensis</name>
    <dbReference type="NCBI Taxonomy" id="367279"/>
    <lineage>
        <taxon>Bacteria</taxon>
        <taxon>Bacillati</taxon>
        <taxon>Actinomycetota</taxon>
        <taxon>Actinomycetes</taxon>
        <taxon>Pseudonocardiales</taxon>
        <taxon>Pseudonocardiaceae</taxon>
        <taxon>Pseudonocardia</taxon>
    </lineage>
</organism>
<comment type="caution">
    <text evidence="1">The sequence shown here is derived from an EMBL/GenBank/DDBJ whole genome shotgun (WGS) entry which is preliminary data.</text>
</comment>
<dbReference type="InterPro" id="IPR018523">
    <property type="entry name" value="Isocitrate_lyase_ph_CS"/>
</dbReference>
<dbReference type="SUPFAM" id="SSF51621">
    <property type="entry name" value="Phosphoenolpyruvate/pyruvate domain"/>
    <property type="match status" value="1"/>
</dbReference>
<gene>
    <name evidence="1" type="ORF">GCM10009836_00930</name>
</gene>
<dbReference type="GO" id="GO:0016829">
    <property type="term" value="F:lyase activity"/>
    <property type="evidence" value="ECO:0007669"/>
    <property type="project" value="UniProtKB-KW"/>
</dbReference>
<sequence length="288" mass="30077">MTTPSSTATTAPAELRRLLDEPGMLRAPGVFDGISAHLVRRAGFRVAYLTGAGAVASGYGLPDIGLATATEMADRAAVVVEASGLPVVADADTGYGNPMHVVRTVRAYERAGVAAIQLEDQDFPKRCGHLADKSVVGTDEFVRKLVAALEARENDTVVIARTDARGPAGLDEALARADRYAAEGADMIFVEAPYSVAEVERIAAEVKAPLVFNVVPAGRTPVVPDADLERLGFRMAIYPGAVLQPAAQAIAAALVGMGGADPQVAEGPLGLFRAVGLDEWAALGERYR</sequence>
<protein>
    <submittedName>
        <fullName evidence="1">Isocitrate lyase/PEP mutase family protein</fullName>
    </submittedName>
</protein>
<evidence type="ECO:0000313" key="2">
    <source>
        <dbReference type="Proteomes" id="UP001500449"/>
    </source>
</evidence>
<dbReference type="RefSeq" id="WP_344411471.1">
    <property type="nucleotide sequence ID" value="NZ_BAAAQK010000001.1"/>
</dbReference>
<dbReference type="PANTHER" id="PTHR42905">
    <property type="entry name" value="PHOSPHOENOLPYRUVATE CARBOXYLASE"/>
    <property type="match status" value="1"/>
</dbReference>
<dbReference type="InterPro" id="IPR040442">
    <property type="entry name" value="Pyrv_kinase-like_dom_sf"/>
</dbReference>
<evidence type="ECO:0000313" key="1">
    <source>
        <dbReference type="EMBL" id="GAA1827087.1"/>
    </source>
</evidence>
<dbReference type="Pfam" id="PF13714">
    <property type="entry name" value="PEP_mutase"/>
    <property type="match status" value="1"/>
</dbReference>
<dbReference type="PANTHER" id="PTHR42905:SF5">
    <property type="entry name" value="CARBOXYVINYL-CARBOXYPHOSPHONATE PHOSPHORYLMUTASE, CHLOROPLASTIC"/>
    <property type="match status" value="1"/>
</dbReference>